<feature type="compositionally biased region" description="Pro residues" evidence="2">
    <location>
        <begin position="125"/>
        <end position="134"/>
    </location>
</feature>
<feature type="compositionally biased region" description="Low complexity" evidence="2">
    <location>
        <begin position="156"/>
        <end position="176"/>
    </location>
</feature>
<dbReference type="SUPFAM" id="SSF48371">
    <property type="entry name" value="ARM repeat"/>
    <property type="match status" value="1"/>
</dbReference>
<dbReference type="RefSeq" id="WP_145373817.1">
    <property type="nucleotide sequence ID" value="NZ_CP036276.1"/>
</dbReference>
<dbReference type="PANTHER" id="PTHR12697:SF38">
    <property type="entry name" value="PBS LYASE HEAT DOMAIN PROTEIN REPEAT-CONTAINING PROTEIN"/>
    <property type="match status" value="1"/>
</dbReference>
<dbReference type="SMART" id="SM00567">
    <property type="entry name" value="EZ_HEAT"/>
    <property type="match status" value="5"/>
</dbReference>
<dbReference type="Gene3D" id="1.25.10.10">
    <property type="entry name" value="Leucine-rich Repeat Variant"/>
    <property type="match status" value="2"/>
</dbReference>
<dbReference type="InterPro" id="IPR004155">
    <property type="entry name" value="PBS_lyase_HEAT"/>
</dbReference>
<evidence type="ECO:0000256" key="2">
    <source>
        <dbReference type="SAM" id="MobiDB-lite"/>
    </source>
</evidence>
<dbReference type="InterPro" id="IPR021133">
    <property type="entry name" value="HEAT_type_2"/>
</dbReference>
<dbReference type="PROSITE" id="PS50077">
    <property type="entry name" value="HEAT_REPEAT"/>
    <property type="match status" value="1"/>
</dbReference>
<keyword evidence="4" id="KW-1185">Reference proteome</keyword>
<sequence>MLKKSWSASRLLSVVTALAVIPIFWPTTVSAGWFKGLFHKENRTEYDPVKISPHCQQYYGYFPTCWRVFPQDFQNCPPGGFCPSSPTMMQPQYPGDSEMPVDVPAPEPADDGDLPVDTGDVPAEDGPPPVPPALPYEEPADDVPTDINPVPDISEDAPALDLPPEAPPVESEPVPANDEEASSDLFLPPRTRRQVTTTERTTTASEQPAIQVTRKPRQINRREPLVRLETIETPAASDIAVDDRRPTSTFPTTAPALPIPLEAEGDVADLLQALSNPNAPNRDKLVYRLGMMKEEAAPAVPALTVLLHDADAKVRMHSALALWRITHKTEFAVPTLSNGLSDGANSVQSLAAVALGEIGPPAEKAVPMLVSASECEVTPGNLQAAEALWKVAGKNANSIAVLTSALDDADADVRWVSAYALAEIAPNSNVVVKALAARLSDENARVREVSAFALGAVGSPSKTVVPELLEAMNDDNPGVRNAATRALLLIDP</sequence>
<gene>
    <name evidence="3" type="ORF">Mal52_02800</name>
</gene>
<evidence type="ECO:0000313" key="4">
    <source>
        <dbReference type="Proteomes" id="UP000319383"/>
    </source>
</evidence>
<evidence type="ECO:0000313" key="3">
    <source>
        <dbReference type="EMBL" id="QDU41826.1"/>
    </source>
</evidence>
<dbReference type="PANTHER" id="PTHR12697">
    <property type="entry name" value="PBS LYASE HEAT-LIKE PROTEIN"/>
    <property type="match status" value="1"/>
</dbReference>
<keyword evidence="3" id="KW-0456">Lyase</keyword>
<dbReference type="EMBL" id="CP036276">
    <property type="protein sequence ID" value="QDU41826.1"/>
    <property type="molecule type" value="Genomic_DNA"/>
</dbReference>
<feature type="region of interest" description="Disordered" evidence="2">
    <location>
        <begin position="87"/>
        <end position="183"/>
    </location>
</feature>
<dbReference type="Proteomes" id="UP000319383">
    <property type="component" value="Chromosome"/>
</dbReference>
<proteinExistence type="predicted"/>
<dbReference type="GO" id="GO:0016829">
    <property type="term" value="F:lyase activity"/>
    <property type="evidence" value="ECO:0007669"/>
    <property type="project" value="UniProtKB-KW"/>
</dbReference>
<organism evidence="3 4">
    <name type="scientific">Symmachiella dynata</name>
    <dbReference type="NCBI Taxonomy" id="2527995"/>
    <lineage>
        <taxon>Bacteria</taxon>
        <taxon>Pseudomonadati</taxon>
        <taxon>Planctomycetota</taxon>
        <taxon>Planctomycetia</taxon>
        <taxon>Planctomycetales</taxon>
        <taxon>Planctomycetaceae</taxon>
        <taxon>Symmachiella</taxon>
    </lineage>
</organism>
<name>A0A517ZH67_9PLAN</name>
<dbReference type="InterPro" id="IPR011989">
    <property type="entry name" value="ARM-like"/>
</dbReference>
<evidence type="ECO:0000256" key="1">
    <source>
        <dbReference type="ARBA" id="ARBA00045876"/>
    </source>
</evidence>
<protein>
    <submittedName>
        <fullName evidence="3">Putative lyase</fullName>
    </submittedName>
</protein>
<dbReference type="InterPro" id="IPR016024">
    <property type="entry name" value="ARM-type_fold"/>
</dbReference>
<dbReference type="Pfam" id="PF13646">
    <property type="entry name" value="HEAT_2"/>
    <property type="match status" value="2"/>
</dbReference>
<dbReference type="GO" id="GO:0016491">
    <property type="term" value="F:oxidoreductase activity"/>
    <property type="evidence" value="ECO:0007669"/>
    <property type="project" value="TreeGrafter"/>
</dbReference>
<accession>A0A517ZH67</accession>
<reference evidence="3 4" key="1">
    <citation type="submission" date="2019-02" db="EMBL/GenBank/DDBJ databases">
        <title>Deep-cultivation of Planctomycetes and their phenomic and genomic characterization uncovers novel biology.</title>
        <authorList>
            <person name="Wiegand S."/>
            <person name="Jogler M."/>
            <person name="Boedeker C."/>
            <person name="Pinto D."/>
            <person name="Vollmers J."/>
            <person name="Rivas-Marin E."/>
            <person name="Kohn T."/>
            <person name="Peeters S.H."/>
            <person name="Heuer A."/>
            <person name="Rast P."/>
            <person name="Oberbeckmann S."/>
            <person name="Bunk B."/>
            <person name="Jeske O."/>
            <person name="Meyerdierks A."/>
            <person name="Storesund J.E."/>
            <person name="Kallscheuer N."/>
            <person name="Luecker S."/>
            <person name="Lage O.M."/>
            <person name="Pohl T."/>
            <person name="Merkel B.J."/>
            <person name="Hornburger P."/>
            <person name="Mueller R.-W."/>
            <person name="Bruemmer F."/>
            <person name="Labrenz M."/>
            <person name="Spormann A.M."/>
            <person name="Op den Camp H."/>
            <person name="Overmann J."/>
            <person name="Amann R."/>
            <person name="Jetten M.S.M."/>
            <person name="Mascher T."/>
            <person name="Medema M.H."/>
            <person name="Devos D.P."/>
            <person name="Kaster A.-K."/>
            <person name="Ovreas L."/>
            <person name="Rohde M."/>
            <person name="Galperin M.Y."/>
            <person name="Jogler C."/>
        </authorList>
    </citation>
    <scope>NUCLEOTIDE SEQUENCE [LARGE SCALE GENOMIC DNA]</scope>
    <source>
        <strain evidence="3 4">Mal52</strain>
    </source>
</reference>
<comment type="function">
    <text evidence="1">Catalyzes the hydroxylation of the N(6)-(4-aminobutyl)-L-lysine intermediate produced by deoxyhypusine synthase/DHPS on a critical lysine of the eukaryotic translation initiation factor 5A/eIF-5A. This is the second step of the post-translational modification of that lysine into an unusual amino acid residue named hypusine. Hypusination is unique to mature eIF-5A factor and is essential for its function.</text>
</comment>
<dbReference type="KEGG" id="sdyn:Mal52_02800"/>
<dbReference type="AlphaFoldDB" id="A0A517ZH67"/>